<dbReference type="AlphaFoldDB" id="A0A0F9UWE3"/>
<reference evidence="1" key="1">
    <citation type="journal article" date="2015" name="Nature">
        <title>Complex archaea that bridge the gap between prokaryotes and eukaryotes.</title>
        <authorList>
            <person name="Spang A."/>
            <person name="Saw J.H."/>
            <person name="Jorgensen S.L."/>
            <person name="Zaremba-Niedzwiedzka K."/>
            <person name="Martijn J."/>
            <person name="Lind A.E."/>
            <person name="van Eijk R."/>
            <person name="Schleper C."/>
            <person name="Guy L."/>
            <person name="Ettema T.J."/>
        </authorList>
    </citation>
    <scope>NUCLEOTIDE SEQUENCE</scope>
</reference>
<name>A0A0F9UWE3_9ZZZZ</name>
<proteinExistence type="predicted"/>
<sequence length="98" mass="11084">MTITNQHLLQSGFEEKRYEGQEGVFYSKQLKAREMDGVREQVVDDIEVFLDSDVVVEATPDKQVQLYIADADHLEGPFPLESEEALLLLKDAGFKPGK</sequence>
<dbReference type="EMBL" id="LAZR01000066">
    <property type="protein sequence ID" value="KKN96084.1"/>
    <property type="molecule type" value="Genomic_DNA"/>
</dbReference>
<evidence type="ECO:0000313" key="1">
    <source>
        <dbReference type="EMBL" id="KKN96084.1"/>
    </source>
</evidence>
<gene>
    <name evidence="1" type="ORF">LCGC14_0170130</name>
</gene>
<accession>A0A0F9UWE3</accession>
<protein>
    <submittedName>
        <fullName evidence="1">Uncharacterized protein</fullName>
    </submittedName>
</protein>
<organism evidence="1">
    <name type="scientific">marine sediment metagenome</name>
    <dbReference type="NCBI Taxonomy" id="412755"/>
    <lineage>
        <taxon>unclassified sequences</taxon>
        <taxon>metagenomes</taxon>
        <taxon>ecological metagenomes</taxon>
    </lineage>
</organism>
<comment type="caution">
    <text evidence="1">The sequence shown here is derived from an EMBL/GenBank/DDBJ whole genome shotgun (WGS) entry which is preliminary data.</text>
</comment>